<evidence type="ECO:0000259" key="7">
    <source>
        <dbReference type="PROSITE" id="PS01358"/>
    </source>
</evidence>
<dbReference type="InterPro" id="IPR049367">
    <property type="entry name" value="TX13C/D_rpt"/>
</dbReference>
<dbReference type="PANTHER" id="PTHR23111:SF28">
    <property type="entry name" value="TESTIS-EXPRESSED PROTEIN 13D"/>
    <property type="match status" value="1"/>
</dbReference>
<keyword evidence="3" id="KW-0863">Zinc-finger</keyword>
<protein>
    <submittedName>
        <fullName evidence="9">Testis-expressed protein 13C</fullName>
    </submittedName>
</protein>
<dbReference type="KEGG" id="pcoo:112852234"/>
<reference evidence="9" key="1">
    <citation type="submission" date="2025-08" db="UniProtKB">
        <authorList>
            <consortium name="RefSeq"/>
        </authorList>
    </citation>
    <scope>IDENTIFICATION</scope>
    <source>
        <tissue evidence="9">Blood</tissue>
    </source>
</reference>
<dbReference type="RefSeq" id="XP_025771503.1">
    <property type="nucleotide sequence ID" value="XM_025915718.1"/>
</dbReference>
<feature type="region of interest" description="Disordered" evidence="6">
    <location>
        <begin position="460"/>
        <end position="489"/>
    </location>
</feature>
<feature type="region of interest" description="Disordered" evidence="6">
    <location>
        <begin position="292"/>
        <end position="405"/>
    </location>
</feature>
<evidence type="ECO:0000256" key="5">
    <source>
        <dbReference type="SAM" id="Coils"/>
    </source>
</evidence>
<sequence>NDEVLVNGGGPDFYAALRSRPWDEVEERLPTVLADPQVPRAMKRACAWSALALSVRVGARQREQQERQVSRLQNQVDERETTTWALASELQRLRGECESAVTQLRSTQASLRQTLVECDVLRGRLLQVERASRVVPLARERVPGPPAEPLGAIAWPRNADVVARELRSRLYFEARVPAPVAVFYVPGPPSPWAQAVQPALPVPVRYLLPFRAPFPVGFPVSPPLPPVVVMDAEAAVVPHQMPPLGIGPPGPRAAVGYQEGMVPRWDQRSCSQAEGPAILQSAVPLRDIRSLSQEGPQRPQGTVPVRDSWSQSQSQEEDPENTQEVVPLGDSWSHSQQEDPERAQGTVPVGESRSHNQEEGPERAQGVVPAGDSQSQSQEEGPEWAKGMATLGDGWSQSQEDRAKRAWGMVPVGESWSHSQQEDQEVLRGVVPLGESWTQSQREGPENPQGMVTLWGSWSQSREEGPGWAQGMVPVGDSWSHSQEEDREMPQGVVLLRDSWSLSQEDVLERPQGMVSFGDSWSQSRKEGSERPRGVVLLKDNQGQSQEEGPENPQEMVPFGDSWSLSQEEGPAKAQGMEMVTFGASRMNSWEEDPERPQEMGASGRHNQEEDPKRPQVMVPLGASRDHSQEEGPKRPQGMAPLVASRSSSHEEDPERPQEMLSLGASGNYSQEEGPRKPQGTGDRRRHSQQQSPKRYPPGFRRSHSLEEGLQSPQATPQGDSWSCGVRESPMKQQPQGQKAKQPKEKKALGFLHQEKSASGCGPERWECPWCKAMNFSWRMACCKCKEGCVEVESGDPDPGPTH</sequence>
<keyword evidence="2" id="KW-0479">Metal-binding</keyword>
<dbReference type="PANTHER" id="PTHR23111">
    <property type="entry name" value="ZINC FINGER PROTEIN"/>
    <property type="match status" value="1"/>
</dbReference>
<organism evidence="8 9">
    <name type="scientific">Puma concolor</name>
    <name type="common">Mountain lion</name>
    <name type="synonym">Felis concolor</name>
    <dbReference type="NCBI Taxonomy" id="9696"/>
    <lineage>
        <taxon>Eukaryota</taxon>
        <taxon>Metazoa</taxon>
        <taxon>Chordata</taxon>
        <taxon>Craniata</taxon>
        <taxon>Vertebrata</taxon>
        <taxon>Euteleostomi</taxon>
        <taxon>Mammalia</taxon>
        <taxon>Eutheria</taxon>
        <taxon>Laurasiatheria</taxon>
        <taxon>Carnivora</taxon>
        <taxon>Feliformia</taxon>
        <taxon>Felidae</taxon>
        <taxon>Felinae</taxon>
        <taxon>Puma</taxon>
    </lineage>
</organism>
<dbReference type="GO" id="GO:0003729">
    <property type="term" value="F:mRNA binding"/>
    <property type="evidence" value="ECO:0007669"/>
    <property type="project" value="TreeGrafter"/>
</dbReference>
<accession>A0A6P6H7I4</accession>
<feature type="non-terminal residue" evidence="9">
    <location>
        <position position="1"/>
    </location>
</feature>
<feature type="compositionally biased region" description="Basic and acidic residues" evidence="6">
    <location>
        <begin position="352"/>
        <end position="362"/>
    </location>
</feature>
<dbReference type="AlphaFoldDB" id="A0A6P6H7I4"/>
<proteinExistence type="inferred from homology"/>
<feature type="compositionally biased region" description="Basic and acidic residues" evidence="6">
    <location>
        <begin position="524"/>
        <end position="533"/>
    </location>
</feature>
<dbReference type="PROSITE" id="PS01358">
    <property type="entry name" value="ZF_RANBP2_1"/>
    <property type="match status" value="1"/>
</dbReference>
<evidence type="ECO:0000256" key="6">
    <source>
        <dbReference type="SAM" id="MobiDB-lite"/>
    </source>
</evidence>
<dbReference type="GeneID" id="112852234"/>
<evidence type="ECO:0000256" key="2">
    <source>
        <dbReference type="ARBA" id="ARBA00022723"/>
    </source>
</evidence>
<feature type="compositionally biased region" description="Polar residues" evidence="6">
    <location>
        <begin position="711"/>
        <end position="721"/>
    </location>
</feature>
<dbReference type="Proteomes" id="UP000515131">
    <property type="component" value="Unplaced"/>
</dbReference>
<gene>
    <name evidence="9" type="primary">LOC112852234</name>
</gene>
<evidence type="ECO:0000313" key="8">
    <source>
        <dbReference type="Proteomes" id="UP000515131"/>
    </source>
</evidence>
<evidence type="ECO:0000256" key="4">
    <source>
        <dbReference type="ARBA" id="ARBA00022833"/>
    </source>
</evidence>
<comment type="similarity">
    <text evidence="1">Belongs to the TEX13 family.</text>
</comment>
<feature type="compositionally biased region" description="Basic and acidic residues" evidence="6">
    <location>
        <begin position="742"/>
        <end position="751"/>
    </location>
</feature>
<keyword evidence="8" id="KW-1185">Reference proteome</keyword>
<feature type="coiled-coil region" evidence="5">
    <location>
        <begin position="55"/>
        <end position="82"/>
    </location>
</feature>
<keyword evidence="5" id="KW-0175">Coiled coil</keyword>
<dbReference type="GO" id="GO:0008270">
    <property type="term" value="F:zinc ion binding"/>
    <property type="evidence" value="ECO:0007669"/>
    <property type="project" value="UniProtKB-KW"/>
</dbReference>
<evidence type="ECO:0000256" key="3">
    <source>
        <dbReference type="ARBA" id="ARBA00022771"/>
    </source>
</evidence>
<dbReference type="Pfam" id="PF20868">
    <property type="entry name" value="TX13_rpt"/>
    <property type="match status" value="3"/>
</dbReference>
<feature type="compositionally biased region" description="Basic and acidic residues" evidence="6">
    <location>
        <begin position="648"/>
        <end position="658"/>
    </location>
</feature>
<dbReference type="InterPro" id="IPR001876">
    <property type="entry name" value="Znf_RanBP2"/>
</dbReference>
<dbReference type="InterPro" id="IPR028193">
    <property type="entry name" value="TEX13A-D_N"/>
</dbReference>
<feature type="domain" description="RanBP2-type" evidence="7">
    <location>
        <begin position="766"/>
        <end position="785"/>
    </location>
</feature>
<feature type="compositionally biased region" description="Basic and acidic residues" evidence="6">
    <location>
        <begin position="624"/>
        <end position="634"/>
    </location>
</feature>
<name>A0A6P6H7I4_PUMCO</name>
<keyword evidence="4" id="KW-0862">Zinc</keyword>
<evidence type="ECO:0000256" key="1">
    <source>
        <dbReference type="ARBA" id="ARBA00008287"/>
    </source>
</evidence>
<evidence type="ECO:0000313" key="9">
    <source>
        <dbReference type="RefSeq" id="XP_025771503.1"/>
    </source>
</evidence>
<dbReference type="Pfam" id="PF15186">
    <property type="entry name" value="TEX13"/>
    <property type="match status" value="1"/>
</dbReference>
<feature type="region of interest" description="Disordered" evidence="6">
    <location>
        <begin position="509"/>
        <end position="751"/>
    </location>
</feature>